<sequence>MDVNAGHHPYHRHRGVEIPYYPSCYFIRMEDEGSESESMDGISNDTSSGPSGRHTKFMDDGQHAATSVKDSAKTMSEDRAHAAEAGKQPEARNFHPEETTGTTNAVATATRGESPKTRTVLAEIDAVRERNRVHFEERRLADLVLGSAKDIIQDLERLLKDRTQKYQNKKQAWKDNMESAKRGHQEELQNLEAGNRAEIERMRKARDAAESLGLKEQEQLKAEMYRNRSEWYAKERRLKSTIDALRLSGTRKDETITQLTSENEDLQKRLAAGESALPDSNSDTSRKRRCFYSKATPRSSQFAVIDLTTDAYENAHTPSPGN</sequence>
<feature type="region of interest" description="Disordered" evidence="2">
    <location>
        <begin position="32"/>
        <end position="102"/>
    </location>
</feature>
<dbReference type="AlphaFoldDB" id="A0A6A6R5C1"/>
<organism evidence="3 4">
    <name type="scientific">Lophium mytilinum</name>
    <dbReference type="NCBI Taxonomy" id="390894"/>
    <lineage>
        <taxon>Eukaryota</taxon>
        <taxon>Fungi</taxon>
        <taxon>Dikarya</taxon>
        <taxon>Ascomycota</taxon>
        <taxon>Pezizomycotina</taxon>
        <taxon>Dothideomycetes</taxon>
        <taxon>Pleosporomycetidae</taxon>
        <taxon>Mytilinidiales</taxon>
        <taxon>Mytilinidiaceae</taxon>
        <taxon>Lophium</taxon>
    </lineage>
</organism>
<dbReference type="Proteomes" id="UP000799750">
    <property type="component" value="Unassembled WGS sequence"/>
</dbReference>
<evidence type="ECO:0000256" key="2">
    <source>
        <dbReference type="SAM" id="MobiDB-lite"/>
    </source>
</evidence>
<evidence type="ECO:0000256" key="1">
    <source>
        <dbReference type="SAM" id="Coils"/>
    </source>
</evidence>
<evidence type="ECO:0000313" key="3">
    <source>
        <dbReference type="EMBL" id="KAF2499938.1"/>
    </source>
</evidence>
<reference evidence="3" key="1">
    <citation type="journal article" date="2020" name="Stud. Mycol.">
        <title>101 Dothideomycetes genomes: a test case for predicting lifestyles and emergence of pathogens.</title>
        <authorList>
            <person name="Haridas S."/>
            <person name="Albert R."/>
            <person name="Binder M."/>
            <person name="Bloem J."/>
            <person name="Labutti K."/>
            <person name="Salamov A."/>
            <person name="Andreopoulos B."/>
            <person name="Baker S."/>
            <person name="Barry K."/>
            <person name="Bills G."/>
            <person name="Bluhm B."/>
            <person name="Cannon C."/>
            <person name="Castanera R."/>
            <person name="Culley D."/>
            <person name="Daum C."/>
            <person name="Ezra D."/>
            <person name="Gonzalez J."/>
            <person name="Henrissat B."/>
            <person name="Kuo A."/>
            <person name="Liang C."/>
            <person name="Lipzen A."/>
            <person name="Lutzoni F."/>
            <person name="Magnuson J."/>
            <person name="Mondo S."/>
            <person name="Nolan M."/>
            <person name="Ohm R."/>
            <person name="Pangilinan J."/>
            <person name="Park H.-J."/>
            <person name="Ramirez L."/>
            <person name="Alfaro M."/>
            <person name="Sun H."/>
            <person name="Tritt A."/>
            <person name="Yoshinaga Y."/>
            <person name="Zwiers L.-H."/>
            <person name="Turgeon B."/>
            <person name="Goodwin S."/>
            <person name="Spatafora J."/>
            <person name="Crous P."/>
            <person name="Grigoriev I."/>
        </authorList>
    </citation>
    <scope>NUCLEOTIDE SEQUENCE</scope>
    <source>
        <strain evidence="3">CBS 269.34</strain>
    </source>
</reference>
<accession>A0A6A6R5C1</accession>
<feature type="compositionally biased region" description="Basic and acidic residues" evidence="2">
    <location>
        <begin position="70"/>
        <end position="98"/>
    </location>
</feature>
<feature type="region of interest" description="Disordered" evidence="2">
    <location>
        <begin position="269"/>
        <end position="290"/>
    </location>
</feature>
<name>A0A6A6R5C1_9PEZI</name>
<gene>
    <name evidence="3" type="ORF">BU16DRAFT_613760</name>
</gene>
<protein>
    <submittedName>
        <fullName evidence="3">Uncharacterized protein</fullName>
    </submittedName>
</protein>
<keyword evidence="1" id="KW-0175">Coiled coil</keyword>
<evidence type="ECO:0000313" key="4">
    <source>
        <dbReference type="Proteomes" id="UP000799750"/>
    </source>
</evidence>
<dbReference type="EMBL" id="MU004183">
    <property type="protein sequence ID" value="KAF2499938.1"/>
    <property type="molecule type" value="Genomic_DNA"/>
</dbReference>
<keyword evidence="4" id="KW-1185">Reference proteome</keyword>
<proteinExistence type="predicted"/>
<feature type="coiled-coil region" evidence="1">
    <location>
        <begin position="152"/>
        <end position="208"/>
    </location>
</feature>